<name>A0A7D9DZ98_PARCT</name>
<dbReference type="SUPFAM" id="SSF81606">
    <property type="entry name" value="PP2C-like"/>
    <property type="match status" value="1"/>
</dbReference>
<organism evidence="2 3">
    <name type="scientific">Paramuricea clavata</name>
    <name type="common">Red gorgonian</name>
    <name type="synonym">Violescent sea-whip</name>
    <dbReference type="NCBI Taxonomy" id="317549"/>
    <lineage>
        <taxon>Eukaryota</taxon>
        <taxon>Metazoa</taxon>
        <taxon>Cnidaria</taxon>
        <taxon>Anthozoa</taxon>
        <taxon>Octocorallia</taxon>
        <taxon>Malacalcyonacea</taxon>
        <taxon>Plexauridae</taxon>
        <taxon>Paramuricea</taxon>
    </lineage>
</organism>
<dbReference type="AlphaFoldDB" id="A0A7D9DZ98"/>
<reference evidence="2" key="1">
    <citation type="submission" date="2020-04" db="EMBL/GenBank/DDBJ databases">
        <authorList>
            <person name="Alioto T."/>
            <person name="Alioto T."/>
            <person name="Gomez Garrido J."/>
        </authorList>
    </citation>
    <scope>NUCLEOTIDE SEQUENCE</scope>
    <source>
        <strain evidence="2">A484AB</strain>
    </source>
</reference>
<dbReference type="OrthoDB" id="2021138at2759"/>
<accession>A0A7D9DZ98</accession>
<dbReference type="InterPro" id="IPR036457">
    <property type="entry name" value="PPM-type-like_dom_sf"/>
</dbReference>
<dbReference type="SMART" id="SM00332">
    <property type="entry name" value="PP2Cc"/>
    <property type="match status" value="1"/>
</dbReference>
<dbReference type="CDD" id="cd00143">
    <property type="entry name" value="PP2Cc"/>
    <property type="match status" value="1"/>
</dbReference>
<dbReference type="Gene3D" id="3.60.40.10">
    <property type="entry name" value="PPM-type phosphatase domain"/>
    <property type="match status" value="1"/>
</dbReference>
<feature type="region of interest" description="Disordered" evidence="1">
    <location>
        <begin position="48"/>
        <end position="73"/>
    </location>
</feature>
<dbReference type="PANTHER" id="PTHR13832">
    <property type="entry name" value="PROTEIN PHOSPHATASE 2C"/>
    <property type="match status" value="1"/>
</dbReference>
<dbReference type="Pfam" id="PF00481">
    <property type="entry name" value="PP2C"/>
    <property type="match status" value="1"/>
</dbReference>
<gene>
    <name evidence="2" type="ORF">PACLA_8A051893</name>
</gene>
<evidence type="ECO:0000256" key="1">
    <source>
        <dbReference type="SAM" id="MobiDB-lite"/>
    </source>
</evidence>
<dbReference type="GO" id="GO:0004722">
    <property type="term" value="F:protein serine/threonine phosphatase activity"/>
    <property type="evidence" value="ECO:0007669"/>
    <property type="project" value="InterPro"/>
</dbReference>
<evidence type="ECO:0000313" key="3">
    <source>
        <dbReference type="Proteomes" id="UP001152795"/>
    </source>
</evidence>
<sequence length="610" mass="70522">MSSFSRFLKELPFLPKYFRAKRESEIRSSTDADQTGITINVYELELNDDSTEQSRDTDSDQATTMCPTPRPDNISERMLSSATISRFGLTSAQPLRYGNVVVFCRKCRNEVSVRYLIQHRRRHEALDILKYSPDFPPKTMRGLLRRRNKTVTDLVERRDFDQADVFYFTQKINIAFEILKCEVERREEHVINTLRWREKDIRTEGKTFNSGLLLGISKYRTPGRGLSATKTVHIDNFLENRGLFFGIYQGYNGSYVANLCARELHKEVKEHLHHFSDIGENPEIIKSAFQEAYRKIDKIQLIGEGEHPWKRWSGCSAVTCLLVNEILYVANVGNVKGFLIRENNTIRGITSSHDLYNRKERLRVRRNCGVIVKTERCALVNGVLDTTRGLGNQGDWRLKICVINKPKFRVVNLKITDKMVVLASEGVWKIFSYDDVLFLLNKFLRDASCKRQYSEECLLRAKTPEGLGFLGIPSVHLDSEYRAYLRKQNVNPIDSRVPQFVKWNPDNPTIVIRRATIVEEEPVLEEDETANISKKCYFTESEQDDDDLQELSKLLNHYNTDSSYTRREIARLLSKRLLKSVLIAGAETDNVAVVLLLKGFDLEECKFKNI</sequence>
<evidence type="ECO:0000313" key="2">
    <source>
        <dbReference type="EMBL" id="CAB3995030.1"/>
    </source>
</evidence>
<protein>
    <submittedName>
        <fullName evidence="2">Phosphatase 2C-like domain-containing 1</fullName>
    </submittedName>
</protein>
<proteinExistence type="predicted"/>
<dbReference type="PROSITE" id="PS51746">
    <property type="entry name" value="PPM_2"/>
    <property type="match status" value="1"/>
</dbReference>
<dbReference type="InterPro" id="IPR015655">
    <property type="entry name" value="PP2C"/>
</dbReference>
<comment type="caution">
    <text evidence="2">The sequence shown here is derived from an EMBL/GenBank/DDBJ whole genome shotgun (WGS) entry which is preliminary data.</text>
</comment>
<keyword evidence="3" id="KW-1185">Reference proteome</keyword>
<dbReference type="EMBL" id="CACRXK020002586">
    <property type="protein sequence ID" value="CAB3995030.1"/>
    <property type="molecule type" value="Genomic_DNA"/>
</dbReference>
<dbReference type="Proteomes" id="UP001152795">
    <property type="component" value="Unassembled WGS sequence"/>
</dbReference>
<dbReference type="PANTHER" id="PTHR13832:SF699">
    <property type="entry name" value="INTEGRIN-LINKED KINASE-ASSOCIATED SERINE_THREONINE PHOSPHATASE 2C"/>
    <property type="match status" value="1"/>
</dbReference>
<dbReference type="InterPro" id="IPR001932">
    <property type="entry name" value="PPM-type_phosphatase-like_dom"/>
</dbReference>